<dbReference type="InParanoid" id="I1C8A6"/>
<sequence length="203" mass="23330">MTFSTIISKENDITIPTPTLSTEPHPVAMAPAIAHNMMEITIEHDTTVEIEDKIFNDNPLVTFIILSGLIINDHVKNLLKSLGNDPEAIKTILYFNKSHNNQAEYNENDEDEDVGSLSYSYHQHHYPGHRSLVENEDRWSSAHSFKSIELNPGVWHWWHKVWWSCFPCCMPGGCCDRACIKLKGHNSRSNSRPLSRKGWQQQY</sequence>
<evidence type="ECO:0000313" key="2">
    <source>
        <dbReference type="Proteomes" id="UP000009138"/>
    </source>
</evidence>
<dbReference type="AlphaFoldDB" id="I1C8A6"/>
<dbReference type="GeneID" id="93616362"/>
<dbReference type="RefSeq" id="XP_067520082.1">
    <property type="nucleotide sequence ID" value="XM_067663981.1"/>
</dbReference>
<dbReference type="eggNOG" id="ENOG502TAA0">
    <property type="taxonomic scope" value="Eukaryota"/>
</dbReference>
<dbReference type="OMA" id="PYSHISH"/>
<dbReference type="Proteomes" id="UP000009138">
    <property type="component" value="Unassembled WGS sequence"/>
</dbReference>
<protein>
    <submittedName>
        <fullName evidence="1">Uncharacterized protein</fullName>
    </submittedName>
</protein>
<proteinExistence type="predicted"/>
<dbReference type="VEuPathDB" id="FungiDB:RO3G_09396"/>
<evidence type="ECO:0000313" key="1">
    <source>
        <dbReference type="EMBL" id="EIE84686.1"/>
    </source>
</evidence>
<reference evidence="1 2" key="1">
    <citation type="journal article" date="2009" name="PLoS Genet.">
        <title>Genomic analysis of the basal lineage fungus Rhizopus oryzae reveals a whole-genome duplication.</title>
        <authorList>
            <person name="Ma L.-J."/>
            <person name="Ibrahim A.S."/>
            <person name="Skory C."/>
            <person name="Grabherr M.G."/>
            <person name="Burger G."/>
            <person name="Butler M."/>
            <person name="Elias M."/>
            <person name="Idnurm A."/>
            <person name="Lang B.F."/>
            <person name="Sone T."/>
            <person name="Abe A."/>
            <person name="Calvo S.E."/>
            <person name="Corrochano L.M."/>
            <person name="Engels R."/>
            <person name="Fu J."/>
            <person name="Hansberg W."/>
            <person name="Kim J.-M."/>
            <person name="Kodira C.D."/>
            <person name="Koehrsen M.J."/>
            <person name="Liu B."/>
            <person name="Miranda-Saavedra D."/>
            <person name="O'Leary S."/>
            <person name="Ortiz-Castellanos L."/>
            <person name="Poulter R."/>
            <person name="Rodriguez-Romero J."/>
            <person name="Ruiz-Herrera J."/>
            <person name="Shen Y.-Q."/>
            <person name="Zeng Q."/>
            <person name="Galagan J."/>
            <person name="Birren B.W."/>
            <person name="Cuomo C.A."/>
            <person name="Wickes B.L."/>
        </authorList>
    </citation>
    <scope>NUCLEOTIDE SEQUENCE [LARGE SCALE GENOMIC DNA]</scope>
    <source>
        <strain evidence="2">RA 99-880 / ATCC MYA-4621 / FGSC 9543 / NRRL 43880</strain>
    </source>
</reference>
<keyword evidence="2" id="KW-1185">Reference proteome</keyword>
<name>I1C8A6_RHIO9</name>
<organism evidence="1 2">
    <name type="scientific">Rhizopus delemar (strain RA 99-880 / ATCC MYA-4621 / FGSC 9543 / NRRL 43880)</name>
    <name type="common">Mucormycosis agent</name>
    <name type="synonym">Rhizopus arrhizus var. delemar</name>
    <dbReference type="NCBI Taxonomy" id="246409"/>
    <lineage>
        <taxon>Eukaryota</taxon>
        <taxon>Fungi</taxon>
        <taxon>Fungi incertae sedis</taxon>
        <taxon>Mucoromycota</taxon>
        <taxon>Mucoromycotina</taxon>
        <taxon>Mucoromycetes</taxon>
        <taxon>Mucorales</taxon>
        <taxon>Mucorineae</taxon>
        <taxon>Rhizopodaceae</taxon>
        <taxon>Rhizopus</taxon>
    </lineage>
</organism>
<gene>
    <name evidence="1" type="ORF">RO3G_09396</name>
</gene>
<dbReference type="OrthoDB" id="2252305at2759"/>
<dbReference type="EMBL" id="CH476738">
    <property type="protein sequence ID" value="EIE84686.1"/>
    <property type="molecule type" value="Genomic_DNA"/>
</dbReference>
<accession>I1C8A6</accession>